<feature type="binding site" evidence="9">
    <location>
        <position position="44"/>
    </location>
    <ligand>
        <name>Mg(2+)</name>
        <dbReference type="ChEBI" id="CHEBI:18420"/>
    </ligand>
</feature>
<comment type="subcellular location">
    <subcellularLocation>
        <location evidence="9">Cytoplasm</location>
    </subcellularLocation>
</comment>
<dbReference type="Pfam" id="PF00035">
    <property type="entry name" value="dsrm"/>
    <property type="match status" value="1"/>
</dbReference>
<dbReference type="PROSITE" id="PS50137">
    <property type="entry name" value="DS_RBD"/>
    <property type="match status" value="1"/>
</dbReference>
<dbReference type="EMBL" id="CADCUQ010000996">
    <property type="protein sequence ID" value="CAA9442374.1"/>
    <property type="molecule type" value="Genomic_DNA"/>
</dbReference>
<reference evidence="12" key="1">
    <citation type="submission" date="2020-02" db="EMBL/GenBank/DDBJ databases">
        <authorList>
            <person name="Meier V. D."/>
        </authorList>
    </citation>
    <scope>NUCLEOTIDE SEQUENCE</scope>
    <source>
        <strain evidence="12">AVDCRST_MAG64</strain>
    </source>
</reference>
<evidence type="ECO:0000256" key="2">
    <source>
        <dbReference type="ARBA" id="ARBA00010183"/>
    </source>
</evidence>
<dbReference type="FunFam" id="1.10.1520.10:FF:000001">
    <property type="entry name" value="Ribonuclease 3"/>
    <property type="match status" value="1"/>
</dbReference>
<dbReference type="NCBIfam" id="TIGR02191">
    <property type="entry name" value="RNaseIII"/>
    <property type="match status" value="1"/>
</dbReference>
<comment type="cofactor">
    <cofactor evidence="9">
        <name>Mg(2+)</name>
        <dbReference type="ChEBI" id="CHEBI:18420"/>
    </cofactor>
</comment>
<sequence>MTNDLRDRAEQVLGHTFKNPNLLKEALTHASIADNRLNSNERMEFLGDAVLDLVVCEALYLKFPQYQEGDLTKVKSAVVSRRTCAEVAMETGLADLLIIGKGISSRSAMPSSLAAAVYESIVAAVYLDGGFEVVKDYVLRTMTPKLEEIAANAHQHNYKALLQQHAQRVLGATPQYELLDEKGPDHSKCFEVCVTVDGRRFTSAWGPNKKMAEQKAALLALEDLGVLEAKEVDEAIDELAEEVEEE</sequence>
<feature type="binding site" evidence="9">
    <location>
        <position position="119"/>
    </location>
    <ligand>
        <name>Mg(2+)</name>
        <dbReference type="ChEBI" id="CHEBI:18420"/>
    </ligand>
</feature>
<dbReference type="InterPro" id="IPR036389">
    <property type="entry name" value="RNase_III_sf"/>
</dbReference>
<evidence type="ECO:0000256" key="5">
    <source>
        <dbReference type="ARBA" id="ARBA00022722"/>
    </source>
</evidence>
<keyword evidence="3 9" id="KW-0698">rRNA processing</keyword>
<feature type="domain" description="DRBM" evidence="10">
    <location>
        <begin position="157"/>
        <end position="226"/>
    </location>
</feature>
<keyword evidence="9" id="KW-0819">tRNA processing</keyword>
<dbReference type="PROSITE" id="PS00517">
    <property type="entry name" value="RNASE_3_1"/>
    <property type="match status" value="1"/>
</dbReference>
<dbReference type="Gene3D" id="1.10.1520.10">
    <property type="entry name" value="Ribonuclease III domain"/>
    <property type="match status" value="1"/>
</dbReference>
<accession>A0A6J4QE78</accession>
<keyword evidence="9" id="KW-0479">Metal-binding</keyword>
<evidence type="ECO:0000256" key="9">
    <source>
        <dbReference type="HAMAP-Rule" id="MF_00104"/>
    </source>
</evidence>
<dbReference type="PROSITE" id="PS50142">
    <property type="entry name" value="RNASE_3_2"/>
    <property type="match status" value="1"/>
</dbReference>
<dbReference type="GO" id="GO:0010468">
    <property type="term" value="P:regulation of gene expression"/>
    <property type="evidence" value="ECO:0007669"/>
    <property type="project" value="TreeGrafter"/>
</dbReference>
<evidence type="ECO:0000259" key="10">
    <source>
        <dbReference type="PROSITE" id="PS50137"/>
    </source>
</evidence>
<proteinExistence type="inferred from homology"/>
<dbReference type="GO" id="GO:0006364">
    <property type="term" value="P:rRNA processing"/>
    <property type="evidence" value="ECO:0007669"/>
    <property type="project" value="UniProtKB-UniRule"/>
</dbReference>
<dbReference type="SUPFAM" id="SSF69065">
    <property type="entry name" value="RNase III domain-like"/>
    <property type="match status" value="1"/>
</dbReference>
<comment type="caution">
    <text evidence="9">Lacks conserved residue(s) required for the propagation of feature annotation.</text>
</comment>
<protein>
    <recommendedName>
        <fullName evidence="9">Ribonuclease 3</fullName>
        <ecNumber evidence="9">3.1.26.3</ecNumber>
    </recommendedName>
    <alternativeName>
        <fullName evidence="9">Ribonuclease III</fullName>
        <shortName evidence="9">RNase III</shortName>
    </alternativeName>
</protein>
<evidence type="ECO:0000256" key="3">
    <source>
        <dbReference type="ARBA" id="ARBA00022552"/>
    </source>
</evidence>
<dbReference type="GO" id="GO:0006397">
    <property type="term" value="P:mRNA processing"/>
    <property type="evidence" value="ECO:0007669"/>
    <property type="project" value="UniProtKB-UniRule"/>
</dbReference>
<comment type="function">
    <text evidence="9">Digests double-stranded RNA. Involved in the processing of primary rRNA transcript to yield the immediate precursors to the large and small rRNAs (23S and 16S). Processes some mRNAs, and tRNAs when they are encoded in the rRNA operon. Processes pre-crRNA and tracrRNA of type II CRISPR loci if present in the organism.</text>
</comment>
<dbReference type="Gene3D" id="3.30.160.20">
    <property type="match status" value="1"/>
</dbReference>
<dbReference type="CDD" id="cd00593">
    <property type="entry name" value="RIBOc"/>
    <property type="match status" value="1"/>
</dbReference>
<organism evidence="12">
    <name type="scientific">uncultured Phycisphaerae bacterium</name>
    <dbReference type="NCBI Taxonomy" id="904963"/>
    <lineage>
        <taxon>Bacteria</taxon>
        <taxon>Pseudomonadati</taxon>
        <taxon>Planctomycetota</taxon>
        <taxon>Phycisphaerae</taxon>
        <taxon>environmental samples</taxon>
    </lineage>
</organism>
<keyword evidence="4 9" id="KW-0507">mRNA processing</keyword>
<feature type="active site" evidence="9">
    <location>
        <position position="48"/>
    </location>
</feature>
<comment type="subunit">
    <text evidence="9">Homodimer.</text>
</comment>
<keyword evidence="9" id="KW-0963">Cytoplasm</keyword>
<evidence type="ECO:0000256" key="1">
    <source>
        <dbReference type="ARBA" id="ARBA00000109"/>
    </source>
</evidence>
<dbReference type="SMART" id="SM00535">
    <property type="entry name" value="RIBOc"/>
    <property type="match status" value="1"/>
</dbReference>
<feature type="active site" evidence="9">
    <location>
        <position position="119"/>
    </location>
</feature>
<dbReference type="HAMAP" id="MF_00104">
    <property type="entry name" value="RNase_III"/>
    <property type="match status" value="1"/>
</dbReference>
<keyword evidence="8 9" id="KW-0694">RNA-binding</keyword>
<dbReference type="SUPFAM" id="SSF54768">
    <property type="entry name" value="dsRNA-binding domain-like"/>
    <property type="match status" value="1"/>
</dbReference>
<dbReference type="Pfam" id="PF14622">
    <property type="entry name" value="Ribonucleas_3_3"/>
    <property type="match status" value="1"/>
</dbReference>
<comment type="catalytic activity">
    <reaction evidence="1 9">
        <text>Endonucleolytic cleavage to 5'-phosphomonoester.</text>
        <dbReference type="EC" id="3.1.26.3"/>
    </reaction>
</comment>
<dbReference type="EC" id="3.1.26.3" evidence="9"/>
<dbReference type="GO" id="GO:0005737">
    <property type="term" value="C:cytoplasm"/>
    <property type="evidence" value="ECO:0007669"/>
    <property type="project" value="UniProtKB-SubCell"/>
</dbReference>
<dbReference type="PANTHER" id="PTHR11207:SF0">
    <property type="entry name" value="RIBONUCLEASE 3"/>
    <property type="match status" value="1"/>
</dbReference>
<dbReference type="InterPro" id="IPR014720">
    <property type="entry name" value="dsRBD_dom"/>
</dbReference>
<dbReference type="GO" id="GO:0019843">
    <property type="term" value="F:rRNA binding"/>
    <property type="evidence" value="ECO:0007669"/>
    <property type="project" value="UniProtKB-KW"/>
</dbReference>
<dbReference type="GO" id="GO:0003725">
    <property type="term" value="F:double-stranded RNA binding"/>
    <property type="evidence" value="ECO:0007669"/>
    <property type="project" value="TreeGrafter"/>
</dbReference>
<dbReference type="GO" id="GO:0008033">
    <property type="term" value="P:tRNA processing"/>
    <property type="evidence" value="ECO:0007669"/>
    <property type="project" value="UniProtKB-KW"/>
</dbReference>
<dbReference type="SMART" id="SM00358">
    <property type="entry name" value="DSRM"/>
    <property type="match status" value="1"/>
</dbReference>
<keyword evidence="9" id="KW-0460">Magnesium</keyword>
<feature type="domain" description="RNase III" evidence="11">
    <location>
        <begin position="6"/>
        <end position="130"/>
    </location>
</feature>
<dbReference type="GO" id="GO:0004525">
    <property type="term" value="F:ribonuclease III activity"/>
    <property type="evidence" value="ECO:0007669"/>
    <property type="project" value="UniProtKB-UniRule"/>
</dbReference>
<keyword evidence="9" id="KW-0699">rRNA-binding</keyword>
<gene>
    <name evidence="9" type="primary">rnc</name>
    <name evidence="12" type="ORF">AVDCRST_MAG64-4285</name>
</gene>
<comment type="similarity">
    <text evidence="2">Belongs to the ribonuclease III family.</text>
</comment>
<evidence type="ECO:0000256" key="8">
    <source>
        <dbReference type="ARBA" id="ARBA00022884"/>
    </source>
</evidence>
<keyword evidence="6 9" id="KW-0255">Endonuclease</keyword>
<dbReference type="PANTHER" id="PTHR11207">
    <property type="entry name" value="RIBONUCLEASE III"/>
    <property type="match status" value="1"/>
</dbReference>
<dbReference type="InterPro" id="IPR000999">
    <property type="entry name" value="RNase_III_dom"/>
</dbReference>
<evidence type="ECO:0000259" key="11">
    <source>
        <dbReference type="PROSITE" id="PS50142"/>
    </source>
</evidence>
<dbReference type="CDD" id="cd10845">
    <property type="entry name" value="DSRM_RNAse_III_family"/>
    <property type="match status" value="1"/>
</dbReference>
<dbReference type="GO" id="GO:0046872">
    <property type="term" value="F:metal ion binding"/>
    <property type="evidence" value="ECO:0007669"/>
    <property type="project" value="UniProtKB-KW"/>
</dbReference>
<dbReference type="InterPro" id="IPR011907">
    <property type="entry name" value="RNase_III"/>
</dbReference>
<evidence type="ECO:0000256" key="6">
    <source>
        <dbReference type="ARBA" id="ARBA00022759"/>
    </source>
</evidence>
<evidence type="ECO:0000313" key="12">
    <source>
        <dbReference type="EMBL" id="CAA9442374.1"/>
    </source>
</evidence>
<evidence type="ECO:0000256" key="7">
    <source>
        <dbReference type="ARBA" id="ARBA00022801"/>
    </source>
</evidence>
<keyword evidence="5 9" id="KW-0540">Nuclease</keyword>
<keyword evidence="7 9" id="KW-0378">Hydrolase</keyword>
<dbReference type="AlphaFoldDB" id="A0A6J4QE78"/>
<name>A0A6J4QE78_9BACT</name>
<evidence type="ECO:0000256" key="4">
    <source>
        <dbReference type="ARBA" id="ARBA00022664"/>
    </source>
</evidence>